<name>A0A8S5Q4X1_9CAUD</name>
<reference evidence="1" key="1">
    <citation type="journal article" date="2021" name="Proc. Natl. Acad. Sci. U.S.A.">
        <title>A Catalog of Tens of Thousands of Viruses from Human Metagenomes Reveals Hidden Associations with Chronic Diseases.</title>
        <authorList>
            <person name="Tisza M.J."/>
            <person name="Buck C.B."/>
        </authorList>
    </citation>
    <scope>NUCLEOTIDE SEQUENCE</scope>
    <source>
        <strain evidence="1">CtAys2</strain>
    </source>
</reference>
<proteinExistence type="predicted"/>
<sequence length="68" mass="7868">MAFRERTREIMKDYINVDELVKKWCALIEEADQTDEELALAFAKASNKIYQQRVKDGMRKAGAVSETN</sequence>
<evidence type="ECO:0000313" key="1">
    <source>
        <dbReference type="EMBL" id="DAE13873.1"/>
    </source>
</evidence>
<protein>
    <submittedName>
        <fullName evidence="1">Uncharacterized protein</fullName>
    </submittedName>
</protein>
<dbReference type="EMBL" id="BK015571">
    <property type="protein sequence ID" value="DAE13873.1"/>
    <property type="molecule type" value="Genomic_DNA"/>
</dbReference>
<organism evidence="1">
    <name type="scientific">Myoviridae sp. ctAys2</name>
    <dbReference type="NCBI Taxonomy" id="2825044"/>
    <lineage>
        <taxon>Viruses</taxon>
        <taxon>Duplodnaviria</taxon>
        <taxon>Heunggongvirae</taxon>
        <taxon>Uroviricota</taxon>
        <taxon>Caudoviricetes</taxon>
    </lineage>
</organism>
<accession>A0A8S5Q4X1</accession>